<accession>A0A075CHA0</accession>
<dbReference type="Pfam" id="PF04924">
    <property type="entry name" value="Pox_A6"/>
    <property type="match status" value="1"/>
</dbReference>
<evidence type="ECO:0000313" key="3">
    <source>
        <dbReference type="EMBL" id="AGZ95412.1"/>
    </source>
</evidence>
<evidence type="ECO:0000256" key="2">
    <source>
        <dbReference type="ARBA" id="ARBA00022844"/>
    </source>
</evidence>
<dbReference type="InterPro" id="IPR007008">
    <property type="entry name" value="Poxvirus_A6"/>
</dbReference>
<name>A0A075CHA0_9POXV</name>
<evidence type="ECO:0000313" key="4">
    <source>
        <dbReference type="Proteomes" id="UP000134642"/>
    </source>
</evidence>
<protein>
    <recommendedName>
        <fullName evidence="5">Virion core protein</fullName>
    </recommendedName>
</protein>
<organism evidence="3 4">
    <name type="scientific">Goatpox virus FZ</name>
    <dbReference type="NCBI Taxonomy" id="1416740"/>
    <lineage>
        <taxon>Viruses</taxon>
        <taxon>Varidnaviria</taxon>
        <taxon>Bamfordvirae</taxon>
        <taxon>Nucleocytoviricota</taxon>
        <taxon>Pokkesviricetes</taxon>
        <taxon>Chitovirales</taxon>
        <taxon>Poxviridae</taxon>
        <taxon>Chordopoxvirinae</taxon>
        <taxon>Capripoxvirus</taxon>
        <taxon>Capripoxvirus goatpox</taxon>
        <taxon>Goatpox virus</taxon>
    </lineage>
</organism>
<evidence type="ECO:0000256" key="1">
    <source>
        <dbReference type="ARBA" id="ARBA00004328"/>
    </source>
</evidence>
<keyword evidence="2" id="KW-0946">Virion</keyword>
<proteinExistence type="predicted"/>
<comment type="subcellular location">
    <subcellularLocation>
        <location evidence="1">Virion</location>
    </subcellularLocation>
</comment>
<evidence type="ECO:0008006" key="5">
    <source>
        <dbReference type="Google" id="ProtNLM"/>
    </source>
</evidence>
<gene>
    <name evidence="3" type="primary">GTPV093</name>
</gene>
<dbReference type="GO" id="GO:0044423">
    <property type="term" value="C:virion component"/>
    <property type="evidence" value="ECO:0007669"/>
    <property type="project" value="UniProtKB-KW"/>
</dbReference>
<dbReference type="Proteomes" id="UP000134642">
    <property type="component" value="Segment"/>
</dbReference>
<dbReference type="EMBL" id="KC951854">
    <property type="protein sequence ID" value="AGZ95412.1"/>
    <property type="molecule type" value="Genomic_DNA"/>
</dbReference>
<reference evidence="3 4" key="1">
    <citation type="journal article" date="2014" name="Vet. Microbiol.">
        <title>Complete genome sequence analysis of goatpox virus isolated from China shows high variation.</title>
        <authorList>
            <person name="Zeng X."/>
            <person name="Chi X."/>
            <person name="Li W."/>
            <person name="Hao W."/>
            <person name="Li M."/>
            <person name="Huang X."/>
            <person name="Huang Y."/>
            <person name="Rock D.L."/>
            <person name="Luo S."/>
            <person name="Wang S."/>
        </authorList>
    </citation>
    <scope>NUCLEOTIDE SEQUENCE [LARGE SCALE GENOMIC DNA]</scope>
    <source>
        <strain evidence="3">FZ</strain>
    </source>
</reference>
<sequence length="375" mass="43681">MDKLRTLYYDFFNISKKYLEKETNALTSDPNFESDVSILMNLVPVLEKKISSTISVSTKDEDIILMMKYCNYKLFSFWFLKSDAVVKSVYNKLELENEKEKFKTIFKDMLINVQTLISINNMYINLKQDTAEIVSDSKKIIDIINQIKNTNCESSAYKLLQNNHSFIVKTINKILSDENYLLKIIAVFDSKLVTDKSKLTEYREIFTISTESIIHGIKCISDLEISTIDVDNNKYIMFFKKILGTVILFQNNDLNSQKFIYIVAKLYSLINQQFKTNPNVGYLLTDVLDSIKTKISIDDIKQKGVTNLQSLIKFISDNKSSYKSILSEEYIKREEEIIEILQNISNESKIEYCGEIIDIRKLIKITKDRFFKNDV</sequence>